<keyword evidence="10 12" id="KW-0472">Membrane</keyword>
<evidence type="ECO:0000256" key="12">
    <source>
        <dbReference type="SAM" id="Phobius"/>
    </source>
</evidence>
<evidence type="ECO:0000259" key="14">
    <source>
        <dbReference type="PROSITE" id="PS51103"/>
    </source>
</evidence>
<organism evidence="15 16">
    <name type="scientific">Caloramator mitchellensis</name>
    <dbReference type="NCBI Taxonomy" id="908809"/>
    <lineage>
        <taxon>Bacteria</taxon>
        <taxon>Bacillati</taxon>
        <taxon>Bacillota</taxon>
        <taxon>Clostridia</taxon>
        <taxon>Eubacteriales</taxon>
        <taxon>Clostridiaceae</taxon>
        <taxon>Caloramator</taxon>
    </lineage>
</organism>
<evidence type="ECO:0000256" key="11">
    <source>
        <dbReference type="PROSITE-ProRule" id="PRU00421"/>
    </source>
</evidence>
<feature type="transmembrane region" description="Helical" evidence="12">
    <location>
        <begin position="161"/>
        <end position="183"/>
    </location>
</feature>
<feature type="active site" description="Phosphocysteine intermediate; for EIIB activity" evidence="11">
    <location>
        <position position="408"/>
    </location>
</feature>
<evidence type="ECO:0000313" key="16">
    <source>
        <dbReference type="Proteomes" id="UP000052015"/>
    </source>
</evidence>
<feature type="domain" description="PTS EIIC type-1" evidence="14">
    <location>
        <begin position="4"/>
        <end position="371"/>
    </location>
</feature>
<dbReference type="PROSITE" id="PS51103">
    <property type="entry name" value="PTS_EIIC_TYPE_1"/>
    <property type="match status" value="1"/>
</dbReference>
<keyword evidence="6" id="KW-0598">Phosphotransferase system</keyword>
<comment type="subcellular location">
    <subcellularLocation>
        <location evidence="1">Cell membrane</location>
        <topology evidence="1">Multi-pass membrane protein</topology>
    </subcellularLocation>
</comment>
<evidence type="ECO:0000313" key="15">
    <source>
        <dbReference type="EMBL" id="KRQ86458.1"/>
    </source>
</evidence>
<dbReference type="InterPro" id="IPR013013">
    <property type="entry name" value="PTS_EIIC_1"/>
</dbReference>
<dbReference type="GO" id="GO:0015764">
    <property type="term" value="P:N-acetylglucosamine transport"/>
    <property type="evidence" value="ECO:0007669"/>
    <property type="project" value="TreeGrafter"/>
</dbReference>
<dbReference type="RefSeq" id="WP_057978997.1">
    <property type="nucleotide sequence ID" value="NZ_LKHP01000009.1"/>
</dbReference>
<dbReference type="InterPro" id="IPR018113">
    <property type="entry name" value="PTrfase_EIIB_Cys"/>
</dbReference>
<dbReference type="Pfam" id="PF00367">
    <property type="entry name" value="PTS_EIIB"/>
    <property type="match status" value="1"/>
</dbReference>
<name>A0A0R3JTV7_CALMK</name>
<keyword evidence="4" id="KW-0762">Sugar transport</keyword>
<dbReference type="CDD" id="cd00212">
    <property type="entry name" value="PTS_IIB_glc"/>
    <property type="match status" value="1"/>
</dbReference>
<dbReference type="InterPro" id="IPR001996">
    <property type="entry name" value="PTS_IIB_1"/>
</dbReference>
<evidence type="ECO:0000256" key="9">
    <source>
        <dbReference type="ARBA" id="ARBA00022989"/>
    </source>
</evidence>
<feature type="transmembrane region" description="Helical" evidence="12">
    <location>
        <begin position="97"/>
        <end position="115"/>
    </location>
</feature>
<keyword evidence="2" id="KW-0813">Transport</keyword>
<dbReference type="GO" id="GO:0090563">
    <property type="term" value="F:protein-phosphocysteine-sugar phosphotransferase activity"/>
    <property type="evidence" value="ECO:0007669"/>
    <property type="project" value="TreeGrafter"/>
</dbReference>
<dbReference type="PANTHER" id="PTHR30009">
    <property type="entry name" value="CYTOCHROME C-TYPE SYNTHESIS PROTEIN AND PTS TRANSMEMBRANE COMPONENT"/>
    <property type="match status" value="1"/>
</dbReference>
<accession>A0A0R3JTV7</accession>
<dbReference type="PROSITE" id="PS01035">
    <property type="entry name" value="PTS_EIIB_TYPE_1_CYS"/>
    <property type="match status" value="1"/>
</dbReference>
<keyword evidence="5" id="KW-0808">Transferase</keyword>
<dbReference type="InterPro" id="IPR010974">
    <property type="entry name" value="PTS_IIBC_nag"/>
</dbReference>
<dbReference type="EMBL" id="LKHP01000009">
    <property type="protein sequence ID" value="KRQ86458.1"/>
    <property type="molecule type" value="Genomic_DNA"/>
</dbReference>
<dbReference type="STRING" id="908809.ABG79_01660"/>
<evidence type="ECO:0000256" key="2">
    <source>
        <dbReference type="ARBA" id="ARBA00022448"/>
    </source>
</evidence>
<dbReference type="AlphaFoldDB" id="A0A0R3JTV7"/>
<feature type="domain" description="PTS EIIB type-1" evidence="13">
    <location>
        <begin position="386"/>
        <end position="468"/>
    </location>
</feature>
<dbReference type="InterPro" id="IPR003352">
    <property type="entry name" value="PTS_EIIC"/>
</dbReference>
<feature type="transmembrane region" description="Helical" evidence="12">
    <location>
        <begin position="235"/>
        <end position="255"/>
    </location>
</feature>
<evidence type="ECO:0000256" key="1">
    <source>
        <dbReference type="ARBA" id="ARBA00004651"/>
    </source>
</evidence>
<evidence type="ECO:0000256" key="3">
    <source>
        <dbReference type="ARBA" id="ARBA00022475"/>
    </source>
</evidence>
<dbReference type="OrthoDB" id="9764327at2"/>
<dbReference type="InterPro" id="IPR036878">
    <property type="entry name" value="Glu_permease_IIB"/>
</dbReference>
<proteinExistence type="predicted"/>
<dbReference type="PROSITE" id="PS51098">
    <property type="entry name" value="PTS_EIIB_TYPE_1"/>
    <property type="match status" value="1"/>
</dbReference>
<evidence type="ECO:0000259" key="13">
    <source>
        <dbReference type="PROSITE" id="PS51098"/>
    </source>
</evidence>
<dbReference type="GO" id="GO:0008982">
    <property type="term" value="F:protein-N(PI)-phosphohistidine-sugar phosphotransferase activity"/>
    <property type="evidence" value="ECO:0007669"/>
    <property type="project" value="InterPro"/>
</dbReference>
<feature type="transmembrane region" description="Helical" evidence="12">
    <location>
        <begin position="74"/>
        <end position="91"/>
    </location>
</feature>
<evidence type="ECO:0000256" key="5">
    <source>
        <dbReference type="ARBA" id="ARBA00022679"/>
    </source>
</evidence>
<feature type="transmembrane region" description="Helical" evidence="12">
    <location>
        <begin position="295"/>
        <end position="318"/>
    </location>
</feature>
<evidence type="ECO:0000256" key="6">
    <source>
        <dbReference type="ARBA" id="ARBA00022683"/>
    </source>
</evidence>
<dbReference type="PATRIC" id="fig|908809.3.peg.1665"/>
<dbReference type="GO" id="GO:0005886">
    <property type="term" value="C:plasma membrane"/>
    <property type="evidence" value="ECO:0007669"/>
    <property type="project" value="UniProtKB-SubCell"/>
</dbReference>
<keyword evidence="16" id="KW-1185">Reference proteome</keyword>
<dbReference type="GO" id="GO:0019866">
    <property type="term" value="C:organelle inner membrane"/>
    <property type="evidence" value="ECO:0007669"/>
    <property type="project" value="InterPro"/>
</dbReference>
<keyword evidence="7 12" id="KW-0812">Transmembrane</keyword>
<keyword evidence="3" id="KW-1003">Cell membrane</keyword>
<dbReference type="PANTHER" id="PTHR30009:SF4">
    <property type="entry name" value="PTS SYSTEM N-ACETYLGLUCOSAMINE-SPECIFIC EIICBA COMPONENT"/>
    <property type="match status" value="1"/>
</dbReference>
<evidence type="ECO:0000256" key="10">
    <source>
        <dbReference type="ARBA" id="ARBA00023136"/>
    </source>
</evidence>
<dbReference type="Proteomes" id="UP000052015">
    <property type="component" value="Unassembled WGS sequence"/>
</dbReference>
<gene>
    <name evidence="15" type="primary">ptsG</name>
    <name evidence="15" type="ORF">ABG79_01660</name>
</gene>
<feature type="transmembrane region" description="Helical" evidence="12">
    <location>
        <begin position="338"/>
        <end position="359"/>
    </location>
</feature>
<dbReference type="NCBIfam" id="TIGR01998">
    <property type="entry name" value="PTS-II-BC-nag"/>
    <property type="match status" value="1"/>
</dbReference>
<evidence type="ECO:0000256" key="4">
    <source>
        <dbReference type="ARBA" id="ARBA00022597"/>
    </source>
</evidence>
<feature type="transmembrane region" description="Helical" evidence="12">
    <location>
        <begin position="267"/>
        <end position="289"/>
    </location>
</feature>
<dbReference type="SUPFAM" id="SSF55604">
    <property type="entry name" value="Glucose permease domain IIB"/>
    <property type="match status" value="1"/>
</dbReference>
<dbReference type="GO" id="GO:0016301">
    <property type="term" value="F:kinase activity"/>
    <property type="evidence" value="ECO:0007669"/>
    <property type="project" value="UniProtKB-KW"/>
</dbReference>
<dbReference type="Pfam" id="PF02378">
    <property type="entry name" value="PTS_EIIC"/>
    <property type="match status" value="1"/>
</dbReference>
<dbReference type="NCBIfam" id="TIGR00826">
    <property type="entry name" value="EIIB_glc"/>
    <property type="match status" value="1"/>
</dbReference>
<dbReference type="GO" id="GO:0015572">
    <property type="term" value="F:N-acetylglucosamine transmembrane transporter activity"/>
    <property type="evidence" value="ECO:0007669"/>
    <property type="project" value="InterPro"/>
</dbReference>
<keyword evidence="8" id="KW-0418">Kinase</keyword>
<feature type="transmembrane region" description="Helical" evidence="12">
    <location>
        <begin position="135"/>
        <end position="155"/>
    </location>
</feature>
<dbReference type="InterPro" id="IPR050429">
    <property type="entry name" value="PTS_Glucose_EIICBA"/>
</dbReference>
<keyword evidence="9 12" id="KW-1133">Transmembrane helix</keyword>
<feature type="transmembrane region" description="Helical" evidence="12">
    <location>
        <begin position="43"/>
        <end position="67"/>
    </location>
</feature>
<evidence type="ECO:0000256" key="8">
    <source>
        <dbReference type="ARBA" id="ARBA00022777"/>
    </source>
</evidence>
<reference evidence="15 16" key="1">
    <citation type="submission" date="2015-09" db="EMBL/GenBank/DDBJ databases">
        <title>Draft genome sequence of a Caloramator mitchellensis, a moderate thermophile from the Great Artesian Basin of Australia.</title>
        <authorList>
            <person name="Patel B.K."/>
        </authorList>
    </citation>
    <scope>NUCLEOTIDE SEQUENCE [LARGE SCALE GENOMIC DNA]</scope>
    <source>
        <strain evidence="15 16">VF08</strain>
    </source>
</reference>
<comment type="caution">
    <text evidence="15">The sequence shown here is derived from an EMBL/GenBank/DDBJ whole genome shotgun (WGS) entry which is preliminary data.</text>
</comment>
<dbReference type="GO" id="GO:0009401">
    <property type="term" value="P:phosphoenolpyruvate-dependent sugar phosphotransferase system"/>
    <property type="evidence" value="ECO:0007669"/>
    <property type="project" value="UniProtKB-KW"/>
</dbReference>
<protein>
    <submittedName>
        <fullName evidence="15">PTS system glucose-specific EIICB component</fullName>
    </submittedName>
</protein>
<evidence type="ECO:0000256" key="7">
    <source>
        <dbReference type="ARBA" id="ARBA00022692"/>
    </source>
</evidence>
<feature type="transmembrane region" description="Helical" evidence="12">
    <location>
        <begin position="12"/>
        <end position="31"/>
    </location>
</feature>
<sequence length="469" mass="50196">MGNNKILASLQKLGKALMTPVAVLPAAALLLRLGAPDVLNLKWMFAAGDAIFGNLALLFAIGIAIGFAEENNGVAGLAAAVGYFVLTKVATTFDEKINMGVLAGIIVGILAGTLYNKYKAIKLPDFLGFFGGKRFIPIVTSFYSLVIGVLAGYVWPLIQNFISSFGNAIASSGSIGGFFFGLLNRLLIPLGLHHVINSFVWFQFGEFTDSAGKIITGDLSRFFAGDKTAGTFMTGFFPIMMFALPAVCFAMIMAAKKEHRKEVTGMLLGVAFTSFLTGITEPIEFLFMFLSPVLYVIHALLTGLALAVTAALGMRCGFGFSAGLIDYVLNYGISSKPIGLLVVGLVFGVIYYFVFYYIIVKQNIPTPGRIEEESSVMAKLSSSGLKDKATEILAALGGKENIQNIDACVTRIRVTVNNPEIIKEEDFKALGATGVIKMGKNNFQIVVGTSADPLVTHIKAIMNSKNLSM</sequence>
<dbReference type="Gene3D" id="3.30.1360.60">
    <property type="entry name" value="Glucose permease domain IIB"/>
    <property type="match status" value="1"/>
</dbReference>